<organism evidence="3 4">
    <name type="scientific">Pseudogulbenkiania subflava DSM 22618</name>
    <dbReference type="NCBI Taxonomy" id="1123014"/>
    <lineage>
        <taxon>Bacteria</taxon>
        <taxon>Pseudomonadati</taxon>
        <taxon>Pseudomonadota</taxon>
        <taxon>Betaproteobacteria</taxon>
        <taxon>Neisseriales</taxon>
        <taxon>Chromobacteriaceae</taxon>
        <taxon>Pseudogulbenkiania</taxon>
    </lineage>
</organism>
<keyword evidence="4" id="KW-1185">Reference proteome</keyword>
<dbReference type="PANTHER" id="PTHR33525">
    <property type="match status" value="1"/>
</dbReference>
<dbReference type="PROSITE" id="PS51833">
    <property type="entry name" value="HDOD"/>
    <property type="match status" value="1"/>
</dbReference>
<dbReference type="InterPro" id="IPR029016">
    <property type="entry name" value="GAF-like_dom_sf"/>
</dbReference>
<dbReference type="InterPro" id="IPR052340">
    <property type="entry name" value="RNase_Y/CdgJ"/>
</dbReference>
<accession>A0A1Y6BF07</accession>
<dbReference type="EMBL" id="FXAG01000004">
    <property type="protein sequence ID" value="SMF06216.1"/>
    <property type="molecule type" value="Genomic_DNA"/>
</dbReference>
<dbReference type="SUPFAM" id="SSF55781">
    <property type="entry name" value="GAF domain-like"/>
    <property type="match status" value="1"/>
</dbReference>
<protein>
    <submittedName>
        <fullName evidence="3">HD-like signal output (HDOD) domain, no enzymatic activity</fullName>
    </submittedName>
</protein>
<evidence type="ECO:0000313" key="4">
    <source>
        <dbReference type="Proteomes" id="UP000192920"/>
    </source>
</evidence>
<feature type="region of interest" description="Disordered" evidence="1">
    <location>
        <begin position="1"/>
        <end position="26"/>
    </location>
</feature>
<gene>
    <name evidence="3" type="ORF">SAMN02745746_00997</name>
</gene>
<dbReference type="PANTHER" id="PTHR33525:SF3">
    <property type="entry name" value="RIBONUCLEASE Y"/>
    <property type="match status" value="1"/>
</dbReference>
<feature type="domain" description="HDOD" evidence="2">
    <location>
        <begin position="246"/>
        <end position="440"/>
    </location>
</feature>
<dbReference type="Gene3D" id="3.30.450.40">
    <property type="match status" value="1"/>
</dbReference>
<dbReference type="Pfam" id="PF08668">
    <property type="entry name" value="HDOD"/>
    <property type="match status" value="1"/>
</dbReference>
<dbReference type="Pfam" id="PF01590">
    <property type="entry name" value="GAF"/>
    <property type="match status" value="1"/>
</dbReference>
<dbReference type="InterPro" id="IPR013976">
    <property type="entry name" value="HDOD"/>
</dbReference>
<dbReference type="AlphaFoldDB" id="A0A1Y6BF07"/>
<proteinExistence type="predicted"/>
<evidence type="ECO:0000259" key="2">
    <source>
        <dbReference type="PROSITE" id="PS51833"/>
    </source>
</evidence>
<evidence type="ECO:0000313" key="3">
    <source>
        <dbReference type="EMBL" id="SMF06216.1"/>
    </source>
</evidence>
<evidence type="ECO:0000256" key="1">
    <source>
        <dbReference type="SAM" id="MobiDB-lite"/>
    </source>
</evidence>
<dbReference type="Gene3D" id="1.10.3210.10">
    <property type="entry name" value="Hypothetical protein af1432"/>
    <property type="match status" value="1"/>
</dbReference>
<name>A0A1Y6BF07_9NEIS</name>
<dbReference type="RefSeq" id="WP_085275330.1">
    <property type="nucleotide sequence ID" value="NZ_FXAG01000004.1"/>
</dbReference>
<dbReference type="Gene3D" id="1.10.510.10">
    <property type="entry name" value="Transferase(Phosphotransferase) domain 1"/>
    <property type="match status" value="1"/>
</dbReference>
<dbReference type="InterPro" id="IPR011009">
    <property type="entry name" value="Kinase-like_dom_sf"/>
</dbReference>
<reference evidence="4" key="1">
    <citation type="submission" date="2017-04" db="EMBL/GenBank/DDBJ databases">
        <authorList>
            <person name="Varghese N."/>
            <person name="Submissions S."/>
        </authorList>
    </citation>
    <scope>NUCLEOTIDE SEQUENCE [LARGE SCALE GENOMIC DNA]</scope>
    <source>
        <strain evidence="4">DSM 22618</strain>
    </source>
</reference>
<dbReference type="SUPFAM" id="SSF109604">
    <property type="entry name" value="HD-domain/PDEase-like"/>
    <property type="match status" value="1"/>
</dbReference>
<dbReference type="STRING" id="1123014.SAMN02745746_00997"/>
<dbReference type="SUPFAM" id="SSF56112">
    <property type="entry name" value="Protein kinase-like (PK-like)"/>
    <property type="match status" value="1"/>
</dbReference>
<dbReference type="SMART" id="SM00065">
    <property type="entry name" value="GAF"/>
    <property type="match status" value="1"/>
</dbReference>
<dbReference type="InterPro" id="IPR003018">
    <property type="entry name" value="GAF"/>
</dbReference>
<sequence length="747" mass="81075">MTTHAAPILSHDATQPPADMPVAAPGGTLRQTLSLPQKLTVAAFPAAQLKHPGIVPPSQPELRDGLCLWHYDLPAWHPLASLLALSGVLPAKEAVGLCCDLLGALMYAHAQGVAHGWLSLDHILLDDERTPHLLGLGLLPAPPANALPRMRQRDLAALAGILHQLLTGQPPGTTPLRQLNPLIDDELDAIMVSALDTAPGQGFADAASLLAALQAWLTTQHRFIKGSASPTAWDSLLERMRYSADFPALSQAIQAINQVSEDHTGRVQELAEIILQDFSLTNKLLRVVNSVHYSHFGGAVSTVSRAIVILGFDTIRNLAITLLLFEHMHNKAHAATLKDTALRTFFCGLLTRELAQQGVAGDSEEALICGMFHHLGELLCRFYFREESRLIDLKVENGLSLTQATIHTLGLDFAALGMSVAEHWSFPARIVQSMELLPAGPIRPPANAAARLCILANLAAELTQLTQDPGSAPRQPLETLLERYQRVLPLSAEQAIAHVRAALRAFDEHVEPIGVSARPDSFLARLRGSALLAGSARPGARPPPLAQAIQAARPQELELDLMLDLAAVPEPCDDSSARRLSAGMQELTHALLGPFNLNELLQTVLETLFRATPFEHVLLCTRDPRLGQMVARFGFGERIGAMIPAFRFSLQEAANVFCVALEHNADILIEDVNAPNIASRIPNWLRRATPAETFLILPLVLENKPIGFLYGERRHAHSLKPDAETLNLLKALRNQALLAIRQKQSAG</sequence>
<dbReference type="Proteomes" id="UP000192920">
    <property type="component" value="Unassembled WGS sequence"/>
</dbReference>